<sequence>VKSRSQHQAQGARGALSWEEALSLFGEVDLDAFHDSAGEVLDSLLTDMMDDVISGRLNWMRPLPRARADRRL</sequence>
<organism evidence="1 2">
    <name type="scientific">Symbiodinium microadriaticum</name>
    <name type="common">Dinoflagellate</name>
    <name type="synonym">Zooxanthella microadriatica</name>
    <dbReference type="NCBI Taxonomy" id="2951"/>
    <lineage>
        <taxon>Eukaryota</taxon>
        <taxon>Sar</taxon>
        <taxon>Alveolata</taxon>
        <taxon>Dinophyceae</taxon>
        <taxon>Suessiales</taxon>
        <taxon>Symbiodiniaceae</taxon>
        <taxon>Symbiodinium</taxon>
    </lineage>
</organism>
<gene>
    <name evidence="1" type="ORF">AK812_SmicGene44525</name>
</gene>
<dbReference type="EMBL" id="LSRX01002351">
    <property type="protein sequence ID" value="OLP75646.1"/>
    <property type="molecule type" value="Genomic_DNA"/>
</dbReference>
<dbReference type="AlphaFoldDB" id="A0A1Q9BY88"/>
<feature type="non-terminal residue" evidence="1">
    <location>
        <position position="1"/>
    </location>
</feature>
<evidence type="ECO:0000313" key="2">
    <source>
        <dbReference type="Proteomes" id="UP000186817"/>
    </source>
</evidence>
<accession>A0A1Q9BY88</accession>
<reference evidence="1 2" key="1">
    <citation type="submission" date="2016-02" db="EMBL/GenBank/DDBJ databases">
        <title>Genome analysis of coral dinoflagellate symbionts highlights evolutionary adaptations to a symbiotic lifestyle.</title>
        <authorList>
            <person name="Aranda M."/>
            <person name="Li Y."/>
            <person name="Liew Y.J."/>
            <person name="Baumgarten S."/>
            <person name="Simakov O."/>
            <person name="Wilson M."/>
            <person name="Piel J."/>
            <person name="Ashoor H."/>
            <person name="Bougouffa S."/>
            <person name="Bajic V.B."/>
            <person name="Ryu T."/>
            <person name="Ravasi T."/>
            <person name="Bayer T."/>
            <person name="Micklem G."/>
            <person name="Kim H."/>
            <person name="Bhak J."/>
            <person name="Lajeunesse T.C."/>
            <person name="Voolstra C.R."/>
        </authorList>
    </citation>
    <scope>NUCLEOTIDE SEQUENCE [LARGE SCALE GENOMIC DNA]</scope>
    <source>
        <strain evidence="1 2">CCMP2467</strain>
    </source>
</reference>
<keyword evidence="2" id="KW-1185">Reference proteome</keyword>
<proteinExistence type="predicted"/>
<name>A0A1Q9BY88_SYMMI</name>
<comment type="caution">
    <text evidence="1">The sequence shown here is derived from an EMBL/GenBank/DDBJ whole genome shotgun (WGS) entry which is preliminary data.</text>
</comment>
<protein>
    <submittedName>
        <fullName evidence="1">Uncharacterized protein</fullName>
    </submittedName>
</protein>
<evidence type="ECO:0000313" key="1">
    <source>
        <dbReference type="EMBL" id="OLP75646.1"/>
    </source>
</evidence>
<dbReference type="Proteomes" id="UP000186817">
    <property type="component" value="Unassembled WGS sequence"/>
</dbReference>